<dbReference type="HOGENOM" id="CLU_2547871_0_0_9"/>
<protein>
    <submittedName>
        <fullName evidence="1">Uncharacterized protein</fullName>
    </submittedName>
</protein>
<dbReference type="EMBL" id="ACCF01000254">
    <property type="protein sequence ID" value="EEF65833.1"/>
    <property type="molecule type" value="Genomic_DNA"/>
</dbReference>
<sequence>DTLIDHEPCYNPERPYSSVFVGRRKEQAYQHSMEWIIERYQGAIIQRIAMDPALAEAMGDEVLIARFPTEQQVFDFYADCVR</sequence>
<evidence type="ECO:0000313" key="2">
    <source>
        <dbReference type="Proteomes" id="UP000005950"/>
    </source>
</evidence>
<comment type="caution">
    <text evidence="1">The sequence shown here is derived from an EMBL/GenBank/DDBJ whole genome shotgun (WGS) entry which is preliminary data.</text>
</comment>
<dbReference type="STRING" id="545696.HOLDEFILI_04050"/>
<organism evidence="1 2">
    <name type="scientific">Holdemania filiformis DSM 12042</name>
    <dbReference type="NCBI Taxonomy" id="545696"/>
    <lineage>
        <taxon>Bacteria</taxon>
        <taxon>Bacillati</taxon>
        <taxon>Bacillota</taxon>
        <taxon>Erysipelotrichia</taxon>
        <taxon>Erysipelotrichales</taxon>
        <taxon>Erysipelotrichaceae</taxon>
        <taxon>Holdemania</taxon>
    </lineage>
</organism>
<accession>B9YDX6</accession>
<name>B9YDX6_9FIRM</name>
<evidence type="ECO:0000313" key="1">
    <source>
        <dbReference type="EMBL" id="EEF65833.1"/>
    </source>
</evidence>
<feature type="non-terminal residue" evidence="1">
    <location>
        <position position="1"/>
    </location>
</feature>
<dbReference type="Proteomes" id="UP000005950">
    <property type="component" value="Unassembled WGS sequence"/>
</dbReference>
<reference evidence="1 2" key="1">
    <citation type="submission" date="2008-12" db="EMBL/GenBank/DDBJ databases">
        <authorList>
            <person name="Fulton L."/>
            <person name="Clifton S."/>
            <person name="Fulton B."/>
            <person name="Xu J."/>
            <person name="Minx P."/>
            <person name="Pepin K.H."/>
            <person name="Johnson M."/>
            <person name="Bhonagiri V."/>
            <person name="Nash W.E."/>
            <person name="Mardis E.R."/>
            <person name="Wilson R.K."/>
        </authorList>
    </citation>
    <scope>NUCLEOTIDE SEQUENCE [LARGE SCALE GENOMIC DNA]</scope>
    <source>
        <strain evidence="1 2">DSM 12042</strain>
    </source>
</reference>
<dbReference type="AlphaFoldDB" id="B9YDX6"/>
<gene>
    <name evidence="1" type="ORF">HOLDEFILI_04050</name>
</gene>
<reference evidence="1 2" key="2">
    <citation type="submission" date="2009-02" db="EMBL/GenBank/DDBJ databases">
        <title>Draft genome sequence of Holdemania filiformis DSM 12042.</title>
        <authorList>
            <person name="Sudarsanam P."/>
            <person name="Ley R."/>
            <person name="Guruge J."/>
            <person name="Turnbaugh P.J."/>
            <person name="Mahowald M."/>
            <person name="Liep D."/>
            <person name="Gordon J."/>
        </authorList>
    </citation>
    <scope>NUCLEOTIDE SEQUENCE [LARGE SCALE GENOMIC DNA]</scope>
    <source>
        <strain evidence="1 2">DSM 12042</strain>
    </source>
</reference>
<proteinExistence type="predicted"/>